<sequence length="290" mass="32587">MEQQKNNSSLKAIIIVLAILLVGSLAYMYKMSTDSEKAERTFTTEKTTLENELKAAIANYDAAIAENSGLKEELEAKRAEAEQLLAKVEKAEGDAAALKRYKNDYFKLKKQMDKLIAENNALKQQNSALTAVNDSINGELTETRSYNDTLISRNDNLSRKLDKAAKLTITNLETESFKQKRSGRLVETEKARRVDVIKIKFTIAANEVAQAGNKTYYVQVIDSKNNVVGVKKTEQFGEYSLTYSFITNAVYENKTIQVNETLSGDFEKGLYHVNIFDKDQLVADTTFTLK</sequence>
<keyword evidence="1" id="KW-0175">Coiled coil</keyword>
<evidence type="ECO:0000313" key="3">
    <source>
        <dbReference type="EMBL" id="MFL9843372.1"/>
    </source>
</evidence>
<feature type="transmembrane region" description="Helical" evidence="2">
    <location>
        <begin position="12"/>
        <end position="29"/>
    </location>
</feature>
<evidence type="ECO:0008006" key="5">
    <source>
        <dbReference type="Google" id="ProtNLM"/>
    </source>
</evidence>
<protein>
    <recommendedName>
        <fullName evidence="5">Chromosome partitioning protein ParA</fullName>
    </recommendedName>
</protein>
<keyword evidence="4" id="KW-1185">Reference proteome</keyword>
<dbReference type="RefSeq" id="WP_408083620.1">
    <property type="nucleotide sequence ID" value="NZ_JBELPZ010000002.1"/>
</dbReference>
<organism evidence="3 4">
    <name type="scientific">Flavobacterium rhizosphaerae</name>
    <dbReference type="NCBI Taxonomy" id="3163298"/>
    <lineage>
        <taxon>Bacteria</taxon>
        <taxon>Pseudomonadati</taxon>
        <taxon>Bacteroidota</taxon>
        <taxon>Flavobacteriia</taxon>
        <taxon>Flavobacteriales</taxon>
        <taxon>Flavobacteriaceae</taxon>
        <taxon>Flavobacterium</taxon>
    </lineage>
</organism>
<keyword evidence="2" id="KW-0812">Transmembrane</keyword>
<keyword evidence="2" id="KW-0472">Membrane</keyword>
<dbReference type="EMBL" id="JBELPZ010000002">
    <property type="protein sequence ID" value="MFL9843372.1"/>
    <property type="molecule type" value="Genomic_DNA"/>
</dbReference>
<comment type="caution">
    <text evidence="3">The sequence shown here is derived from an EMBL/GenBank/DDBJ whole genome shotgun (WGS) entry which is preliminary data.</text>
</comment>
<name>A0ABW8YTR6_9FLAO</name>
<proteinExistence type="predicted"/>
<evidence type="ECO:0000256" key="1">
    <source>
        <dbReference type="SAM" id="Coils"/>
    </source>
</evidence>
<dbReference type="Proteomes" id="UP001629156">
    <property type="component" value="Unassembled WGS sequence"/>
</dbReference>
<gene>
    <name evidence="3" type="ORF">ABS766_02960</name>
</gene>
<feature type="coiled-coil region" evidence="1">
    <location>
        <begin position="46"/>
        <end position="167"/>
    </location>
</feature>
<keyword evidence="2" id="KW-1133">Transmembrane helix</keyword>
<accession>A0ABW8YTR6</accession>
<reference evidence="3 4" key="1">
    <citation type="submission" date="2024-06" db="EMBL/GenBank/DDBJ databases">
        <authorList>
            <person name="Kaempfer P."/>
            <person name="Viver T."/>
        </authorList>
    </citation>
    <scope>NUCLEOTIDE SEQUENCE [LARGE SCALE GENOMIC DNA]</scope>
    <source>
        <strain evidence="3 4">ST-119</strain>
    </source>
</reference>
<evidence type="ECO:0000256" key="2">
    <source>
        <dbReference type="SAM" id="Phobius"/>
    </source>
</evidence>
<evidence type="ECO:0000313" key="4">
    <source>
        <dbReference type="Proteomes" id="UP001629156"/>
    </source>
</evidence>